<evidence type="ECO:0000313" key="1">
    <source>
        <dbReference type="EMBL" id="XDU66943.1"/>
    </source>
</evidence>
<dbReference type="AlphaFoldDB" id="A0AB39VJ97"/>
<dbReference type="Gene3D" id="3.90.1470.20">
    <property type="match status" value="1"/>
</dbReference>
<dbReference type="PANTHER" id="PTHR28181:SF2">
    <property type="entry name" value="PHOSPHORIC MONOESTER HYDROLASE"/>
    <property type="match status" value="1"/>
</dbReference>
<accession>A0AB39VJ97</accession>
<dbReference type="KEGG" id="lrug:AB8B22_00620"/>
<dbReference type="PANTHER" id="PTHR28181">
    <property type="entry name" value="UPF0655 PROTEIN YCR015C"/>
    <property type="match status" value="1"/>
</dbReference>
<sequence>MSKKRIFLIDFDRTISNEDSTEVLLETHNPEFKKDLRKRYKAGKVTIRQFIKEGLSSLNITKDEYIKTLQEKVTIDESFKDFVKSGLEFRIVSAGSRLNVQGSLLGYGIDLPDEKIISNDLKFDGNKITVENLFLDKEKIYGVDKKEAVEKFKKQGYEVIYVGDGPSDYRAMEVADFVLVRKGTRAVKFCSENGINFREFESFSEILKTF</sequence>
<dbReference type="Gene3D" id="3.40.50.1000">
    <property type="entry name" value="HAD superfamily/HAD-like"/>
    <property type="match status" value="1"/>
</dbReference>
<dbReference type="SUPFAM" id="SSF56784">
    <property type="entry name" value="HAD-like"/>
    <property type="match status" value="1"/>
</dbReference>
<dbReference type="InterPro" id="IPR050849">
    <property type="entry name" value="HAD-like_hydrolase_phosphatase"/>
</dbReference>
<gene>
    <name evidence="1" type="ORF">AB8B22_00620</name>
</gene>
<organism evidence="1">
    <name type="scientific">Leptotrichia rugosa</name>
    <dbReference type="NCBI Taxonomy" id="3239302"/>
    <lineage>
        <taxon>Bacteria</taxon>
        <taxon>Fusobacteriati</taxon>
        <taxon>Fusobacteriota</taxon>
        <taxon>Fusobacteriia</taxon>
        <taxon>Fusobacteriales</taxon>
        <taxon>Leptotrichiaceae</taxon>
        <taxon>Leptotrichia</taxon>
    </lineage>
</organism>
<dbReference type="RefSeq" id="WP_369711180.1">
    <property type="nucleotide sequence ID" value="NZ_CP165644.1"/>
</dbReference>
<dbReference type="Pfam" id="PF12710">
    <property type="entry name" value="HAD"/>
    <property type="match status" value="1"/>
</dbReference>
<name>A0AB39VJ97_9FUSO</name>
<dbReference type="EMBL" id="CP165644">
    <property type="protein sequence ID" value="XDU66943.1"/>
    <property type="molecule type" value="Genomic_DNA"/>
</dbReference>
<proteinExistence type="predicted"/>
<protein>
    <submittedName>
        <fullName evidence="1">HAD-IB family phosphatase</fullName>
    </submittedName>
</protein>
<dbReference type="InterPro" id="IPR023214">
    <property type="entry name" value="HAD_sf"/>
</dbReference>
<dbReference type="NCBIfam" id="TIGR01488">
    <property type="entry name" value="HAD-SF-IB"/>
    <property type="match status" value="1"/>
</dbReference>
<dbReference type="InterPro" id="IPR036412">
    <property type="entry name" value="HAD-like_sf"/>
</dbReference>
<reference evidence="1" key="1">
    <citation type="submission" date="2024-07" db="EMBL/GenBank/DDBJ databases">
        <authorList>
            <person name="Li X.-J."/>
            <person name="Wang X."/>
        </authorList>
    </citation>
    <scope>NUCLEOTIDE SEQUENCE</scope>
    <source>
        <strain evidence="1">HSP-334</strain>
    </source>
</reference>